<dbReference type="CDD" id="cd13124">
    <property type="entry name" value="MATE_SpoVB_like"/>
    <property type="match status" value="1"/>
</dbReference>
<name>A0A1I3WPE3_9LACT</name>
<dbReference type="InterPro" id="IPR050833">
    <property type="entry name" value="Poly_Biosynth_Transport"/>
</dbReference>
<feature type="transmembrane region" description="Helical" evidence="6">
    <location>
        <begin position="64"/>
        <end position="82"/>
    </location>
</feature>
<comment type="subcellular location">
    <subcellularLocation>
        <location evidence="1">Cell membrane</location>
        <topology evidence="1">Multi-pass membrane protein</topology>
    </subcellularLocation>
</comment>
<protein>
    <submittedName>
        <fullName evidence="7">Membrane protein involved in the export of O-antigen and teichoic acid</fullName>
    </submittedName>
</protein>
<dbReference type="Pfam" id="PF01943">
    <property type="entry name" value="Polysacc_synt"/>
    <property type="match status" value="1"/>
</dbReference>
<evidence type="ECO:0000313" key="8">
    <source>
        <dbReference type="Proteomes" id="UP000199589"/>
    </source>
</evidence>
<feature type="transmembrane region" description="Helical" evidence="6">
    <location>
        <begin position="267"/>
        <end position="288"/>
    </location>
</feature>
<feature type="transmembrane region" description="Helical" evidence="6">
    <location>
        <begin position="314"/>
        <end position="333"/>
    </location>
</feature>
<proteinExistence type="predicted"/>
<evidence type="ECO:0000256" key="3">
    <source>
        <dbReference type="ARBA" id="ARBA00022692"/>
    </source>
</evidence>
<evidence type="ECO:0000313" key="7">
    <source>
        <dbReference type="EMBL" id="SFK09375.1"/>
    </source>
</evidence>
<feature type="transmembrane region" description="Helical" evidence="6">
    <location>
        <begin position="20"/>
        <end position="44"/>
    </location>
</feature>
<dbReference type="PIRSF" id="PIRSF038958">
    <property type="entry name" value="PG_synth_SpoVB"/>
    <property type="match status" value="1"/>
</dbReference>
<sequence length="557" mass="60525">MDNQSTPNTLKKEMTHDQQLVSGSAWMTAGSMVSRVLGIIYIIPWMAWMGSEANAANALFQIGYTPYAFFLALATAGVPSAISKQISHYNAIGEYEVSKSIYKKGLKLMAFTGVVSAIALYLLAPLLAKTSPSASADDAVIVMRALVPALLIIPSQSVTRGFIQGHNTMAAPAISQMIEQFARIIFMLASAYIITQVLLGEGEGMVTAVSYSTFAAFVGAIFSIAYLAWKIKRLDTAFDYSAEESAGKVTVSSNALLKGIIKTSIPFIVIATGITIFQMIDQITYAPIMEWLSTMSKDAIEETYGITQANAHKLIMILTSFGTALSITTVPLISTLMAKRDIKEVSRQFSKGVQLLFFVMFPAAVGMAAVAEPLYNVFFKPNELGTAVTQVSAYMSIFIALYAVLGNMLQAAGQTRPAIRALIIGFIAKLITQPLFVGFLGFGAYGMLYSTIIGFGITCWLMMRIMHKATNYSASLLFRRSMLIFILSLIMGAVTVIAREGTEMFLNYDSKIQAGLSLPILAFVGIIVYGYLVLKTRLADRLLGAQAARVRNKLRIK</sequence>
<evidence type="ECO:0000256" key="4">
    <source>
        <dbReference type="ARBA" id="ARBA00022989"/>
    </source>
</evidence>
<keyword evidence="5 6" id="KW-0472">Membrane</keyword>
<dbReference type="RefSeq" id="WP_091896378.1">
    <property type="nucleotide sequence ID" value="NZ_FOSJ01000009.1"/>
</dbReference>
<accession>A0A1I3WPE3</accession>
<keyword evidence="2" id="KW-1003">Cell membrane</keyword>
<feature type="transmembrane region" description="Helical" evidence="6">
    <location>
        <begin position="180"/>
        <end position="199"/>
    </location>
</feature>
<dbReference type="PANTHER" id="PTHR30250:SF21">
    <property type="entry name" value="LIPID II FLIPPASE MURJ"/>
    <property type="match status" value="1"/>
</dbReference>
<dbReference type="EMBL" id="FOSJ01000009">
    <property type="protein sequence ID" value="SFK09375.1"/>
    <property type="molecule type" value="Genomic_DNA"/>
</dbReference>
<evidence type="ECO:0000256" key="2">
    <source>
        <dbReference type="ARBA" id="ARBA00022475"/>
    </source>
</evidence>
<feature type="transmembrane region" description="Helical" evidence="6">
    <location>
        <begin position="518"/>
        <end position="534"/>
    </location>
</feature>
<feature type="transmembrane region" description="Helical" evidence="6">
    <location>
        <begin position="353"/>
        <end position="371"/>
    </location>
</feature>
<dbReference type="PANTHER" id="PTHR30250">
    <property type="entry name" value="PST FAMILY PREDICTED COLANIC ACID TRANSPORTER"/>
    <property type="match status" value="1"/>
</dbReference>
<keyword evidence="4 6" id="KW-1133">Transmembrane helix</keyword>
<feature type="transmembrane region" description="Helical" evidence="6">
    <location>
        <begin position="421"/>
        <end position="441"/>
    </location>
</feature>
<reference evidence="8" key="1">
    <citation type="submission" date="2016-10" db="EMBL/GenBank/DDBJ databases">
        <authorList>
            <person name="Varghese N."/>
            <person name="Submissions S."/>
        </authorList>
    </citation>
    <scope>NUCLEOTIDE SEQUENCE [LARGE SCALE GENOMIC DNA]</scope>
    <source>
        <strain evidence="8">DSM 16108</strain>
    </source>
</reference>
<dbReference type="AlphaFoldDB" id="A0A1I3WPE3"/>
<organism evidence="7 8">
    <name type="scientific">Marinilactibacillus piezotolerans</name>
    <dbReference type="NCBI Taxonomy" id="258723"/>
    <lineage>
        <taxon>Bacteria</taxon>
        <taxon>Bacillati</taxon>
        <taxon>Bacillota</taxon>
        <taxon>Bacilli</taxon>
        <taxon>Lactobacillales</taxon>
        <taxon>Carnobacteriaceae</taxon>
        <taxon>Marinilactibacillus</taxon>
    </lineage>
</organism>
<evidence type="ECO:0000256" key="1">
    <source>
        <dbReference type="ARBA" id="ARBA00004651"/>
    </source>
</evidence>
<evidence type="ECO:0000256" key="5">
    <source>
        <dbReference type="ARBA" id="ARBA00023136"/>
    </source>
</evidence>
<keyword evidence="8" id="KW-1185">Reference proteome</keyword>
<feature type="transmembrane region" description="Helical" evidence="6">
    <location>
        <begin position="140"/>
        <end position="159"/>
    </location>
</feature>
<feature type="transmembrane region" description="Helical" evidence="6">
    <location>
        <begin position="477"/>
        <end position="498"/>
    </location>
</feature>
<dbReference type="InterPro" id="IPR024923">
    <property type="entry name" value="PG_synth_SpoVB"/>
</dbReference>
<dbReference type="GO" id="GO:0005886">
    <property type="term" value="C:plasma membrane"/>
    <property type="evidence" value="ECO:0007669"/>
    <property type="project" value="UniProtKB-SubCell"/>
</dbReference>
<evidence type="ECO:0000256" key="6">
    <source>
        <dbReference type="SAM" id="Phobius"/>
    </source>
</evidence>
<dbReference type="OrthoDB" id="9775950at2"/>
<gene>
    <name evidence="7" type="ORF">SAMN04488569_100943</name>
</gene>
<feature type="transmembrane region" description="Helical" evidence="6">
    <location>
        <begin position="211"/>
        <end position="229"/>
    </location>
</feature>
<feature type="transmembrane region" description="Helical" evidence="6">
    <location>
        <begin position="391"/>
        <end position="409"/>
    </location>
</feature>
<keyword evidence="3 6" id="KW-0812">Transmembrane</keyword>
<dbReference type="STRING" id="258723.GCA_900169305_00794"/>
<dbReference type="InterPro" id="IPR002797">
    <property type="entry name" value="Polysacc_synth"/>
</dbReference>
<feature type="transmembrane region" description="Helical" evidence="6">
    <location>
        <begin position="108"/>
        <end position="128"/>
    </location>
</feature>
<dbReference type="Proteomes" id="UP000199589">
    <property type="component" value="Unassembled WGS sequence"/>
</dbReference>
<feature type="transmembrane region" description="Helical" evidence="6">
    <location>
        <begin position="447"/>
        <end position="465"/>
    </location>
</feature>